<dbReference type="OrthoDB" id="1434354at2759"/>
<dbReference type="PROSITE" id="PS50191">
    <property type="entry name" value="CRAL_TRIO"/>
    <property type="match status" value="1"/>
</dbReference>
<dbReference type="EMBL" id="BGPR01016543">
    <property type="protein sequence ID" value="GBN73397.1"/>
    <property type="molecule type" value="Genomic_DNA"/>
</dbReference>
<evidence type="ECO:0000313" key="3">
    <source>
        <dbReference type="Proteomes" id="UP000499080"/>
    </source>
</evidence>
<keyword evidence="3" id="KW-1185">Reference proteome</keyword>
<dbReference type="InterPro" id="IPR001251">
    <property type="entry name" value="CRAL-TRIO_dom"/>
</dbReference>
<feature type="domain" description="CRAL-TRIO" evidence="1">
    <location>
        <begin position="1"/>
        <end position="104"/>
    </location>
</feature>
<evidence type="ECO:0000259" key="1">
    <source>
        <dbReference type="PROSITE" id="PS50191"/>
    </source>
</evidence>
<dbReference type="PANTHER" id="PTHR23324:SF83">
    <property type="entry name" value="SEC14-LIKE PROTEIN 2"/>
    <property type="match status" value="1"/>
</dbReference>
<evidence type="ECO:0000313" key="2">
    <source>
        <dbReference type="EMBL" id="GBN73397.1"/>
    </source>
</evidence>
<dbReference type="InterPro" id="IPR051064">
    <property type="entry name" value="SEC14/CRAL-TRIO_domain"/>
</dbReference>
<organism evidence="2 3">
    <name type="scientific">Araneus ventricosus</name>
    <name type="common">Orbweaver spider</name>
    <name type="synonym">Epeira ventricosa</name>
    <dbReference type="NCBI Taxonomy" id="182803"/>
    <lineage>
        <taxon>Eukaryota</taxon>
        <taxon>Metazoa</taxon>
        <taxon>Ecdysozoa</taxon>
        <taxon>Arthropoda</taxon>
        <taxon>Chelicerata</taxon>
        <taxon>Arachnida</taxon>
        <taxon>Araneae</taxon>
        <taxon>Araneomorphae</taxon>
        <taxon>Entelegynae</taxon>
        <taxon>Araneoidea</taxon>
        <taxon>Araneidae</taxon>
        <taxon>Araneus</taxon>
    </lineage>
</organism>
<dbReference type="Proteomes" id="UP000499080">
    <property type="component" value="Unassembled WGS sequence"/>
</dbReference>
<dbReference type="GO" id="GO:0005737">
    <property type="term" value="C:cytoplasm"/>
    <property type="evidence" value="ECO:0007669"/>
    <property type="project" value="TreeGrafter"/>
</dbReference>
<dbReference type="AlphaFoldDB" id="A0A4Y2RCE6"/>
<dbReference type="Gene3D" id="3.40.525.10">
    <property type="entry name" value="CRAL-TRIO lipid binding domain"/>
    <property type="match status" value="1"/>
</dbReference>
<dbReference type="SUPFAM" id="SSF52087">
    <property type="entry name" value="CRAL/TRIO domain"/>
    <property type="match status" value="1"/>
</dbReference>
<comment type="caution">
    <text evidence="2">The sequence shown here is derived from an EMBL/GenBank/DDBJ whole genome shotgun (WGS) entry which is preliminary data.</text>
</comment>
<name>A0A4Y2RCE6_ARAVE</name>
<dbReference type="CDD" id="cd00170">
    <property type="entry name" value="SEC14"/>
    <property type="match status" value="1"/>
</dbReference>
<reference evidence="2 3" key="1">
    <citation type="journal article" date="2019" name="Sci. Rep.">
        <title>Orb-weaving spider Araneus ventricosus genome elucidates the spidroin gene catalogue.</title>
        <authorList>
            <person name="Kono N."/>
            <person name="Nakamura H."/>
            <person name="Ohtoshi R."/>
            <person name="Moran D.A.P."/>
            <person name="Shinohara A."/>
            <person name="Yoshida Y."/>
            <person name="Fujiwara M."/>
            <person name="Mori M."/>
            <person name="Tomita M."/>
            <person name="Arakawa K."/>
        </authorList>
    </citation>
    <scope>NUCLEOTIDE SEQUENCE [LARGE SCALE GENOMIC DNA]</scope>
</reference>
<dbReference type="PANTHER" id="PTHR23324">
    <property type="entry name" value="SEC14 RELATED PROTEIN"/>
    <property type="match status" value="1"/>
</dbReference>
<accession>A0A4Y2RCE6</accession>
<protein>
    <recommendedName>
        <fullName evidence="1">CRAL-TRIO domain-containing protein</fullName>
    </recommendedName>
</protein>
<gene>
    <name evidence="2" type="ORF">AVEN_6747_1</name>
</gene>
<dbReference type="Pfam" id="PF00650">
    <property type="entry name" value="CRAL_TRIO"/>
    <property type="match status" value="1"/>
</dbReference>
<dbReference type="InterPro" id="IPR036865">
    <property type="entry name" value="CRAL-TRIO_dom_sf"/>
</dbReference>
<proteinExistence type="predicted"/>
<sequence>MFLPIFDFENFTYATAIHMKTLQCLLYYVKTYVDNYPETLKCAFVINAPFYFICMYAVVKQVLPAIVVQKIRIYGTDGWREELLKWIDADVLPAFLGGNKTDPDGNPECNTIVSV</sequence>